<keyword evidence="3" id="KW-1185">Reference proteome</keyword>
<feature type="region of interest" description="Disordered" evidence="1">
    <location>
        <begin position="20"/>
        <end position="41"/>
    </location>
</feature>
<reference evidence="2 3" key="1">
    <citation type="submission" date="2014-02" db="EMBL/GenBank/DDBJ databases">
        <title>The genome sequence of Colletotrichum nymphaeae SA-01.</title>
        <authorList>
            <person name="Baroncelli R."/>
            <person name="Thon M.R."/>
        </authorList>
    </citation>
    <scope>NUCLEOTIDE SEQUENCE [LARGE SCALE GENOMIC DNA]</scope>
    <source>
        <strain evidence="2 3">SA-01</strain>
    </source>
</reference>
<comment type="caution">
    <text evidence="2">The sequence shown here is derived from an EMBL/GenBank/DDBJ whole genome shotgun (WGS) entry which is preliminary data.</text>
</comment>
<evidence type="ECO:0000313" key="3">
    <source>
        <dbReference type="Proteomes" id="UP000070054"/>
    </source>
</evidence>
<sequence>MVSQIESRRRVVGDWDFLQQAPATSTQKPTRSHGLSFDGEATVPVRSGKMTADLSRLVCKGRLVGERYWHSRLGLRRPFSEEKGHADCGRSRRQGKRKRELEVAVGCRSRRERPNAADPPLASRGQQCETHHLGAKPATASMQGGLEDTFFDRVDSADTIDNQDADSDVDGLQVAMRRTGLIRSGINFRRKGCALVLRRDAAGRQSVLIVVYLKNSHATPTNG</sequence>
<dbReference type="AlphaFoldDB" id="A0A135TTD8"/>
<feature type="region of interest" description="Disordered" evidence="1">
    <location>
        <begin position="81"/>
        <end position="127"/>
    </location>
</feature>
<evidence type="ECO:0000256" key="1">
    <source>
        <dbReference type="SAM" id="MobiDB-lite"/>
    </source>
</evidence>
<evidence type="ECO:0000313" key="2">
    <source>
        <dbReference type="EMBL" id="KXH51415.1"/>
    </source>
</evidence>
<organism evidence="2 3">
    <name type="scientific">Colletotrichum nymphaeae SA-01</name>
    <dbReference type="NCBI Taxonomy" id="1460502"/>
    <lineage>
        <taxon>Eukaryota</taxon>
        <taxon>Fungi</taxon>
        <taxon>Dikarya</taxon>
        <taxon>Ascomycota</taxon>
        <taxon>Pezizomycotina</taxon>
        <taxon>Sordariomycetes</taxon>
        <taxon>Hypocreomycetidae</taxon>
        <taxon>Glomerellales</taxon>
        <taxon>Glomerellaceae</taxon>
        <taxon>Colletotrichum</taxon>
        <taxon>Colletotrichum acutatum species complex</taxon>
    </lineage>
</organism>
<dbReference type="EMBL" id="JEMN01001024">
    <property type="protein sequence ID" value="KXH51415.1"/>
    <property type="molecule type" value="Genomic_DNA"/>
</dbReference>
<name>A0A135TTD8_9PEZI</name>
<accession>A0A135TTD8</accession>
<feature type="compositionally biased region" description="Basic and acidic residues" evidence="1">
    <location>
        <begin position="81"/>
        <end position="90"/>
    </location>
</feature>
<gene>
    <name evidence="2" type="ORF">CNYM01_13741</name>
</gene>
<proteinExistence type="predicted"/>
<protein>
    <submittedName>
        <fullName evidence="2">Uncharacterized protein</fullName>
    </submittedName>
</protein>
<dbReference type="Proteomes" id="UP000070054">
    <property type="component" value="Unassembled WGS sequence"/>
</dbReference>